<accession>A0A497EX36</accession>
<dbReference type="Pfam" id="PF01568">
    <property type="entry name" value="Molydop_binding"/>
    <property type="match status" value="1"/>
</dbReference>
<feature type="domain" description="Molybdopterin dinucleotide-binding" evidence="1">
    <location>
        <begin position="24"/>
        <end position="84"/>
    </location>
</feature>
<gene>
    <name evidence="2" type="ORF">DRJ21_00465</name>
</gene>
<organism evidence="2 3">
    <name type="scientific">Thermoproteota archaeon</name>
    <dbReference type="NCBI Taxonomy" id="2056631"/>
    <lineage>
        <taxon>Archaea</taxon>
        <taxon>Thermoproteota</taxon>
    </lineage>
</organism>
<dbReference type="EMBL" id="QMQY01000009">
    <property type="protein sequence ID" value="RLE51290.1"/>
    <property type="molecule type" value="Genomic_DNA"/>
</dbReference>
<dbReference type="AlphaFoldDB" id="A0A497EX36"/>
<name>A0A497EX36_9CREN</name>
<protein>
    <recommendedName>
        <fullName evidence="1">Molybdopterin dinucleotide-binding domain-containing protein</fullName>
    </recommendedName>
</protein>
<dbReference type="InterPro" id="IPR009010">
    <property type="entry name" value="Asp_de-COase-like_dom_sf"/>
</dbReference>
<dbReference type="InterPro" id="IPR006657">
    <property type="entry name" value="MoPterin_dinucl-bd_dom"/>
</dbReference>
<dbReference type="SUPFAM" id="SSF50692">
    <property type="entry name" value="ADC-like"/>
    <property type="match status" value="1"/>
</dbReference>
<proteinExistence type="predicted"/>
<reference evidence="2 3" key="1">
    <citation type="submission" date="2018-06" db="EMBL/GenBank/DDBJ databases">
        <title>Extensive metabolic versatility and redundancy in microbially diverse, dynamic hydrothermal sediments.</title>
        <authorList>
            <person name="Dombrowski N."/>
            <person name="Teske A."/>
            <person name="Baker B.J."/>
        </authorList>
    </citation>
    <scope>NUCLEOTIDE SEQUENCE [LARGE SCALE GENOMIC DNA]</scope>
    <source>
        <strain evidence="2">B30_G17</strain>
    </source>
</reference>
<dbReference type="GO" id="GO:0016491">
    <property type="term" value="F:oxidoreductase activity"/>
    <property type="evidence" value="ECO:0007669"/>
    <property type="project" value="InterPro"/>
</dbReference>
<dbReference type="GO" id="GO:0043546">
    <property type="term" value="F:molybdopterin cofactor binding"/>
    <property type="evidence" value="ECO:0007669"/>
    <property type="project" value="InterPro"/>
</dbReference>
<evidence type="ECO:0000313" key="3">
    <source>
        <dbReference type="Proteomes" id="UP000281962"/>
    </source>
</evidence>
<sequence length="122" mass="13637">MIRLTLIIERTHDQELAAKISTCNEEYVKSSAIAFLSKNDMEKLKIKDGDCIEVSFMTSRVLVRAYGKEGVNEGIIVMPLSPWSMNLIPLIISPEGFPIYGRITVTVKPVECTSISINQFIS</sequence>
<dbReference type="Proteomes" id="UP000281962">
    <property type="component" value="Unassembled WGS sequence"/>
</dbReference>
<comment type="caution">
    <text evidence="2">The sequence shown here is derived from an EMBL/GenBank/DDBJ whole genome shotgun (WGS) entry which is preliminary data.</text>
</comment>
<evidence type="ECO:0000313" key="2">
    <source>
        <dbReference type="EMBL" id="RLE51290.1"/>
    </source>
</evidence>
<dbReference type="Gene3D" id="2.40.40.20">
    <property type="match status" value="1"/>
</dbReference>
<evidence type="ECO:0000259" key="1">
    <source>
        <dbReference type="Pfam" id="PF01568"/>
    </source>
</evidence>